<protein>
    <submittedName>
        <fullName evidence="1">Uncharacterized protein</fullName>
    </submittedName>
</protein>
<organism evidence="1 3">
    <name type="scientific">Stephania japonica</name>
    <dbReference type="NCBI Taxonomy" id="461633"/>
    <lineage>
        <taxon>Eukaryota</taxon>
        <taxon>Viridiplantae</taxon>
        <taxon>Streptophyta</taxon>
        <taxon>Embryophyta</taxon>
        <taxon>Tracheophyta</taxon>
        <taxon>Spermatophyta</taxon>
        <taxon>Magnoliopsida</taxon>
        <taxon>Ranunculales</taxon>
        <taxon>Menispermaceae</taxon>
        <taxon>Menispermoideae</taxon>
        <taxon>Cissampelideae</taxon>
        <taxon>Stephania</taxon>
    </lineage>
</organism>
<keyword evidence="3" id="KW-1185">Reference proteome</keyword>
<evidence type="ECO:0000313" key="1">
    <source>
        <dbReference type="EMBL" id="KAK9097275.1"/>
    </source>
</evidence>
<dbReference type="EMBL" id="JBBNAE010000009">
    <property type="protein sequence ID" value="KAK9097280.1"/>
    <property type="molecule type" value="Genomic_DNA"/>
</dbReference>
<evidence type="ECO:0000313" key="2">
    <source>
        <dbReference type="EMBL" id="KAK9097280.1"/>
    </source>
</evidence>
<dbReference type="AlphaFoldDB" id="A0AAP0HV96"/>
<dbReference type="EMBL" id="JBBNAE010000009">
    <property type="protein sequence ID" value="KAK9097275.1"/>
    <property type="molecule type" value="Genomic_DNA"/>
</dbReference>
<reference evidence="1 3" key="1">
    <citation type="submission" date="2024-01" db="EMBL/GenBank/DDBJ databases">
        <title>Genome assemblies of Stephania.</title>
        <authorList>
            <person name="Yang L."/>
        </authorList>
    </citation>
    <scope>NUCLEOTIDE SEQUENCE [LARGE SCALE GENOMIC DNA]</scope>
    <source>
        <strain evidence="1">QJT</strain>
        <tissue evidence="1">Leaf</tissue>
    </source>
</reference>
<accession>A0AAP0HV96</accession>
<name>A0AAP0HV96_9MAGN</name>
<sequence>MSLVVKNSDVVAVADTLWDRYVEWGFEEVEVAFDGKNEGAWRVVFLGYGVEEVFEEVEEEEGEKEVDEQVHGE</sequence>
<evidence type="ECO:0000313" key="3">
    <source>
        <dbReference type="Proteomes" id="UP001417504"/>
    </source>
</evidence>
<gene>
    <name evidence="1" type="ORF">Sjap_022772</name>
    <name evidence="2" type="ORF">Sjap_022777</name>
</gene>
<comment type="caution">
    <text evidence="1">The sequence shown here is derived from an EMBL/GenBank/DDBJ whole genome shotgun (WGS) entry which is preliminary data.</text>
</comment>
<proteinExistence type="predicted"/>
<dbReference type="Proteomes" id="UP001417504">
    <property type="component" value="Unassembled WGS sequence"/>
</dbReference>